<feature type="binding site" evidence="4">
    <location>
        <begin position="29"/>
        <end position="36"/>
    </location>
    <ligand>
        <name>ATP</name>
        <dbReference type="ChEBI" id="CHEBI:30616"/>
    </ligand>
</feature>
<evidence type="ECO:0000313" key="7">
    <source>
        <dbReference type="EMBL" id="SIR87951.1"/>
    </source>
</evidence>
<keyword evidence="2 4" id="KW-0067">ATP-binding</keyword>
<keyword evidence="8" id="KW-1185">Reference proteome</keyword>
<dbReference type="SUPFAM" id="SSF52540">
    <property type="entry name" value="P-loop containing nucleoside triphosphate hydrolases"/>
    <property type="match status" value="1"/>
</dbReference>
<dbReference type="AlphaFoldDB" id="A0A1N7EIK1"/>
<protein>
    <submittedName>
        <fullName evidence="7">UPF0042 nucleotide-binding protein</fullName>
    </submittedName>
</protein>
<keyword evidence="1 4" id="KW-0547">Nucleotide-binding</keyword>
<feature type="domain" description="RapZ-like N-terminal" evidence="5">
    <location>
        <begin position="22"/>
        <end position="175"/>
    </location>
</feature>
<evidence type="ECO:0000256" key="2">
    <source>
        <dbReference type="ARBA" id="ARBA00022840"/>
    </source>
</evidence>
<evidence type="ECO:0000256" key="1">
    <source>
        <dbReference type="ARBA" id="ARBA00022741"/>
    </source>
</evidence>
<dbReference type="InterPro" id="IPR027417">
    <property type="entry name" value="P-loop_NTPase"/>
</dbReference>
<dbReference type="InterPro" id="IPR005337">
    <property type="entry name" value="RapZ-like"/>
</dbReference>
<dbReference type="HAMAP" id="MF_00636">
    <property type="entry name" value="RapZ_like"/>
    <property type="match status" value="1"/>
</dbReference>
<name>A0A1N7EIK1_9NOCA</name>
<dbReference type="PANTHER" id="PTHR30448">
    <property type="entry name" value="RNASE ADAPTER PROTEIN RAPZ"/>
    <property type="match status" value="1"/>
</dbReference>
<dbReference type="RefSeq" id="WP_076477784.1">
    <property type="nucleotide sequence ID" value="NZ_FTNT01000003.1"/>
</dbReference>
<proteinExistence type="inferred from homology"/>
<dbReference type="STRING" id="1344003.SAMN05445060_1355"/>
<dbReference type="GO" id="GO:0005524">
    <property type="term" value="F:ATP binding"/>
    <property type="evidence" value="ECO:0007669"/>
    <property type="project" value="UniProtKB-UniRule"/>
</dbReference>
<organism evidence="7 8">
    <name type="scientific">Williamsia sterculiae</name>
    <dbReference type="NCBI Taxonomy" id="1344003"/>
    <lineage>
        <taxon>Bacteria</taxon>
        <taxon>Bacillati</taxon>
        <taxon>Actinomycetota</taxon>
        <taxon>Actinomycetes</taxon>
        <taxon>Mycobacteriales</taxon>
        <taxon>Nocardiaceae</taxon>
        <taxon>Williamsia</taxon>
    </lineage>
</organism>
<dbReference type="Pfam" id="PF22740">
    <property type="entry name" value="PapZ_C"/>
    <property type="match status" value="1"/>
</dbReference>
<evidence type="ECO:0000259" key="6">
    <source>
        <dbReference type="Pfam" id="PF22740"/>
    </source>
</evidence>
<evidence type="ECO:0000313" key="8">
    <source>
        <dbReference type="Proteomes" id="UP000186218"/>
    </source>
</evidence>
<dbReference type="InterPro" id="IPR053930">
    <property type="entry name" value="RapZ-like_N"/>
</dbReference>
<dbReference type="EMBL" id="FTNT01000003">
    <property type="protein sequence ID" value="SIR87951.1"/>
    <property type="molecule type" value="Genomic_DNA"/>
</dbReference>
<keyword evidence="3 4" id="KW-0342">GTP-binding</keyword>
<accession>A0A1N7EIK1</accession>
<evidence type="ECO:0000259" key="5">
    <source>
        <dbReference type="Pfam" id="PF03668"/>
    </source>
</evidence>
<dbReference type="GO" id="GO:0005525">
    <property type="term" value="F:GTP binding"/>
    <property type="evidence" value="ECO:0007669"/>
    <property type="project" value="UniProtKB-UniRule"/>
</dbReference>
<dbReference type="Pfam" id="PF03668">
    <property type="entry name" value="RapZ-like_N"/>
    <property type="match status" value="1"/>
</dbReference>
<dbReference type="Proteomes" id="UP000186218">
    <property type="component" value="Unassembled WGS sequence"/>
</dbReference>
<sequence>MVVESDAADRPVTDAGTVRPRVEVLLVTGVSGAGRGTAAKLLEDAGWYVADNVPAGLVVDMARVAEADGSITRLATVMRAAGPSFTDDFTELRDELERNGFRPRVMFIDADDQVLVRRFEQVRRQHPLQGHGTLTEGIAAERAILAPIKDGAHQVVDTSTLAVSALREIVDEVYADESRTRISLVLESFGFKYGLPIDADLVADVRFLPNPYWVPELRNHNGRDAPVRDYVLGQAGADEFVDTYEKLVRITARGYRREGKRYMTVGIGCTGGKHRSVAIVEEVANRLRSDLSVTAPEPEDPDAATFTVRVVHRDLGRE</sequence>
<dbReference type="OrthoDB" id="9784461at2"/>
<dbReference type="NCBIfam" id="NF003828">
    <property type="entry name" value="PRK05416.1"/>
    <property type="match status" value="1"/>
</dbReference>
<reference evidence="7 8" key="1">
    <citation type="submission" date="2017-01" db="EMBL/GenBank/DDBJ databases">
        <authorList>
            <person name="Mah S.A."/>
            <person name="Swanson W.J."/>
            <person name="Moy G.W."/>
            <person name="Vacquier V.D."/>
        </authorList>
    </citation>
    <scope>NUCLEOTIDE SEQUENCE [LARGE SCALE GENOMIC DNA]</scope>
    <source>
        <strain evidence="7 8">CPCC 203464</strain>
    </source>
</reference>
<dbReference type="PANTHER" id="PTHR30448:SF0">
    <property type="entry name" value="RNASE ADAPTER PROTEIN RAPZ"/>
    <property type="match status" value="1"/>
</dbReference>
<dbReference type="InterPro" id="IPR053931">
    <property type="entry name" value="RapZ_C"/>
</dbReference>
<comment type="caution">
    <text evidence="4">Lacks conserved residue(s) required for the propagation of feature annotation.</text>
</comment>
<feature type="domain" description="RapZ C-terminal" evidence="6">
    <location>
        <begin position="183"/>
        <end position="291"/>
    </location>
</feature>
<evidence type="ECO:0000256" key="4">
    <source>
        <dbReference type="HAMAP-Rule" id="MF_00636"/>
    </source>
</evidence>
<evidence type="ECO:0000256" key="3">
    <source>
        <dbReference type="ARBA" id="ARBA00023134"/>
    </source>
</evidence>
<dbReference type="PIRSF" id="PIRSF005052">
    <property type="entry name" value="P-loopkin"/>
    <property type="match status" value="1"/>
</dbReference>
<gene>
    <name evidence="7" type="ORF">SAMN05445060_1355</name>
</gene>